<dbReference type="EMBL" id="BSVA01000001">
    <property type="protein sequence ID" value="GMA91451.1"/>
    <property type="molecule type" value="Genomic_DNA"/>
</dbReference>
<protein>
    <submittedName>
        <fullName evidence="2">Uncharacterized protein</fullName>
    </submittedName>
</protein>
<feature type="signal peptide" evidence="1">
    <location>
        <begin position="1"/>
        <end position="21"/>
    </location>
</feature>
<gene>
    <name evidence="2" type="ORF">GCM10025869_19800</name>
</gene>
<name>A0ABQ6JT26_9MICO</name>
<organism evidence="2 3">
    <name type="scientific">Homoserinibacter gongjuensis</name>
    <dbReference type="NCBI Taxonomy" id="1162968"/>
    <lineage>
        <taxon>Bacteria</taxon>
        <taxon>Bacillati</taxon>
        <taxon>Actinomycetota</taxon>
        <taxon>Actinomycetes</taxon>
        <taxon>Micrococcales</taxon>
        <taxon>Microbacteriaceae</taxon>
        <taxon>Homoserinibacter</taxon>
    </lineage>
</organism>
<reference evidence="3" key="1">
    <citation type="journal article" date="2019" name="Int. J. Syst. Evol. Microbiol.">
        <title>The Global Catalogue of Microorganisms (GCM) 10K type strain sequencing project: providing services to taxonomists for standard genome sequencing and annotation.</title>
        <authorList>
            <consortium name="The Broad Institute Genomics Platform"/>
            <consortium name="The Broad Institute Genome Sequencing Center for Infectious Disease"/>
            <person name="Wu L."/>
            <person name="Ma J."/>
        </authorList>
    </citation>
    <scope>NUCLEOTIDE SEQUENCE [LARGE SCALE GENOMIC DNA]</scope>
    <source>
        <strain evidence="3">NBRC 108755</strain>
    </source>
</reference>
<keyword evidence="1" id="KW-0732">Signal</keyword>
<evidence type="ECO:0000256" key="1">
    <source>
        <dbReference type="SAM" id="SignalP"/>
    </source>
</evidence>
<evidence type="ECO:0000313" key="3">
    <source>
        <dbReference type="Proteomes" id="UP001157069"/>
    </source>
</evidence>
<sequence>MSLMIFAVAASFALTVPFAFAPPAPPTEAAALAAYATENAQDVDVSTAETVAHLEATDALARDDYGASQGLESLIASGTNHDWAKMVCLFAGFPMSDANVTVITRWMRQENYTDSWWNRNNPLNNGWGASYGPGGTGSNVDLVAAARNAADALLTNRGYAGMRAAFQEGADTATIEAAIWASPWASGHYANGSHWHYNPVPVVKAPASAWGR</sequence>
<proteinExistence type="predicted"/>
<keyword evidence="3" id="KW-1185">Reference proteome</keyword>
<comment type="caution">
    <text evidence="2">The sequence shown here is derived from an EMBL/GenBank/DDBJ whole genome shotgun (WGS) entry which is preliminary data.</text>
</comment>
<dbReference type="Proteomes" id="UP001157069">
    <property type="component" value="Unassembled WGS sequence"/>
</dbReference>
<evidence type="ECO:0000313" key="2">
    <source>
        <dbReference type="EMBL" id="GMA91451.1"/>
    </source>
</evidence>
<feature type="chain" id="PRO_5047283094" evidence="1">
    <location>
        <begin position="22"/>
        <end position="212"/>
    </location>
</feature>
<accession>A0ABQ6JT26</accession>